<dbReference type="EMBL" id="JBIAMT010000003">
    <property type="protein sequence ID" value="MFF0498563.1"/>
    <property type="molecule type" value="Genomic_DNA"/>
</dbReference>
<reference evidence="1 2" key="1">
    <citation type="submission" date="2024-10" db="EMBL/GenBank/DDBJ databases">
        <title>The Natural Products Discovery Center: Release of the First 8490 Sequenced Strains for Exploring Actinobacteria Biosynthetic Diversity.</title>
        <authorList>
            <person name="Kalkreuter E."/>
            <person name="Kautsar S.A."/>
            <person name="Yang D."/>
            <person name="Bader C.D."/>
            <person name="Teijaro C.N."/>
            <person name="Fluegel L."/>
            <person name="Davis C.M."/>
            <person name="Simpson J.R."/>
            <person name="Lauterbach L."/>
            <person name="Steele A.D."/>
            <person name="Gui C."/>
            <person name="Meng S."/>
            <person name="Li G."/>
            <person name="Viehrig K."/>
            <person name="Ye F."/>
            <person name="Su P."/>
            <person name="Kiefer A.F."/>
            <person name="Nichols A."/>
            <person name="Cepeda A.J."/>
            <person name="Yan W."/>
            <person name="Fan B."/>
            <person name="Jiang Y."/>
            <person name="Adhikari A."/>
            <person name="Zheng C.-J."/>
            <person name="Schuster L."/>
            <person name="Cowan T.M."/>
            <person name="Smanski M.J."/>
            <person name="Chevrette M.G."/>
            <person name="De Carvalho L.P.S."/>
            <person name="Shen B."/>
        </authorList>
    </citation>
    <scope>NUCLEOTIDE SEQUENCE [LARGE SCALE GENOMIC DNA]</scope>
    <source>
        <strain evidence="1 2">NPDC004119</strain>
    </source>
</reference>
<keyword evidence="2" id="KW-1185">Reference proteome</keyword>
<protein>
    <submittedName>
        <fullName evidence="1">Uncharacterized protein</fullName>
    </submittedName>
</protein>
<organism evidence="1 2">
    <name type="scientific">Nocardia aobensis</name>
    <dbReference type="NCBI Taxonomy" id="257277"/>
    <lineage>
        <taxon>Bacteria</taxon>
        <taxon>Bacillati</taxon>
        <taxon>Actinomycetota</taxon>
        <taxon>Actinomycetes</taxon>
        <taxon>Mycobacteriales</taxon>
        <taxon>Nocardiaceae</taxon>
        <taxon>Nocardia</taxon>
    </lineage>
</organism>
<dbReference type="RefSeq" id="WP_387396150.1">
    <property type="nucleotide sequence ID" value="NZ_JBIAMT010000003.1"/>
</dbReference>
<dbReference type="Proteomes" id="UP001601442">
    <property type="component" value="Unassembled WGS sequence"/>
</dbReference>
<evidence type="ECO:0000313" key="1">
    <source>
        <dbReference type="EMBL" id="MFF0498563.1"/>
    </source>
</evidence>
<comment type="caution">
    <text evidence="1">The sequence shown here is derived from an EMBL/GenBank/DDBJ whole genome shotgun (WGS) entry which is preliminary data.</text>
</comment>
<evidence type="ECO:0000313" key="2">
    <source>
        <dbReference type="Proteomes" id="UP001601442"/>
    </source>
</evidence>
<accession>A0ABW6P5X8</accession>
<name>A0ABW6P5X8_9NOCA</name>
<gene>
    <name evidence="1" type="ORF">ACFYU5_19310</name>
</gene>
<proteinExistence type="predicted"/>
<sequence>MTMPISKVDPIAQLIADNICELHAPQGTLKLTWLASEQQAPVRYAIGEGISRLLRSKGYIAKDAGEVTE</sequence>